<dbReference type="SUPFAM" id="SSF75005">
    <property type="entry name" value="Arabinanase/levansucrase/invertase"/>
    <property type="match status" value="1"/>
</dbReference>
<proteinExistence type="predicted"/>
<protein>
    <submittedName>
        <fullName evidence="2">Uncharacterized protein</fullName>
    </submittedName>
</protein>
<dbReference type="InterPro" id="IPR023296">
    <property type="entry name" value="Glyco_hydro_beta-prop_sf"/>
</dbReference>
<feature type="region of interest" description="Disordered" evidence="1">
    <location>
        <begin position="156"/>
        <end position="208"/>
    </location>
</feature>
<gene>
    <name evidence="2" type="ORF">SASPL_128791</name>
</gene>
<dbReference type="AlphaFoldDB" id="A0A8X8XDV7"/>
<keyword evidence="3" id="KW-1185">Reference proteome</keyword>
<name>A0A8X8XDV7_SALSN</name>
<dbReference type="Proteomes" id="UP000298416">
    <property type="component" value="Unassembled WGS sequence"/>
</dbReference>
<reference evidence="2" key="2">
    <citation type="submission" date="2020-08" db="EMBL/GenBank/DDBJ databases">
        <title>Plant Genome Project.</title>
        <authorList>
            <person name="Zhang R.-G."/>
        </authorList>
    </citation>
    <scope>NUCLEOTIDE SEQUENCE</scope>
    <source>
        <strain evidence="2">Huo1</strain>
        <tissue evidence="2">Leaf</tissue>
    </source>
</reference>
<organism evidence="2">
    <name type="scientific">Salvia splendens</name>
    <name type="common">Scarlet sage</name>
    <dbReference type="NCBI Taxonomy" id="180675"/>
    <lineage>
        <taxon>Eukaryota</taxon>
        <taxon>Viridiplantae</taxon>
        <taxon>Streptophyta</taxon>
        <taxon>Embryophyta</taxon>
        <taxon>Tracheophyta</taxon>
        <taxon>Spermatophyta</taxon>
        <taxon>Magnoliopsida</taxon>
        <taxon>eudicotyledons</taxon>
        <taxon>Gunneridae</taxon>
        <taxon>Pentapetalae</taxon>
        <taxon>asterids</taxon>
        <taxon>lamiids</taxon>
        <taxon>Lamiales</taxon>
        <taxon>Lamiaceae</taxon>
        <taxon>Nepetoideae</taxon>
        <taxon>Mentheae</taxon>
        <taxon>Salviinae</taxon>
        <taxon>Salvia</taxon>
        <taxon>Salvia subgen. Calosphace</taxon>
        <taxon>core Calosphace</taxon>
    </lineage>
</organism>
<sequence length="377" mass="41090">MASWARIRLWWRWAVVLCGVAALLLLLIQLNALFAEYKKVASLMALQPPLLSFQELDQVEYLTLLSPYGLKHPQTINLNHEFLIEYSPARSLFFPSSWHGTFDPTNTNTNATTRFFLPEKIWLDTAGNPIQAHGGGILFDHTYFWYGEYKTAKPTKLNPPAPPASTSSASPAPPPKTSGRGSSKGSCWRRIPPTPRTTSTNPSRDMTVFKDEDDGAAYLIYASARNKEMHISRLSEDYTDVENVTVRALIGMHGEAPAVFKHGGAAQAEGDRSVEGDGLAVAAKHMADGPRVGAECKADMPSANQAGRGMERVVPNRRAATLAVGQSRSGVGFEPVVAVEATRAVGHAKRGYIPTLQLLNSVASFRMLAISPAMNKD</sequence>
<reference evidence="2" key="1">
    <citation type="submission" date="2018-01" db="EMBL/GenBank/DDBJ databases">
        <authorList>
            <person name="Mao J.F."/>
        </authorList>
    </citation>
    <scope>NUCLEOTIDE SEQUENCE</scope>
    <source>
        <strain evidence="2">Huo1</strain>
        <tissue evidence="2">Leaf</tissue>
    </source>
</reference>
<dbReference type="EMBL" id="PNBA02000010">
    <property type="protein sequence ID" value="KAG6410724.1"/>
    <property type="molecule type" value="Genomic_DNA"/>
</dbReference>
<dbReference type="PANTHER" id="PTHR22925:SF3">
    <property type="entry name" value="GLYCOSYL HYDROLASE FAMILY PROTEIN 43"/>
    <property type="match status" value="1"/>
</dbReference>
<evidence type="ECO:0000313" key="2">
    <source>
        <dbReference type="EMBL" id="KAG6410724.1"/>
    </source>
</evidence>
<accession>A0A8X8XDV7</accession>
<dbReference type="PANTHER" id="PTHR22925">
    <property type="entry name" value="GLYCOSYL HYDROLASE 43 FAMILY MEMBER"/>
    <property type="match status" value="1"/>
</dbReference>
<dbReference type="Gene3D" id="2.115.10.20">
    <property type="entry name" value="Glycosyl hydrolase domain, family 43"/>
    <property type="match status" value="2"/>
</dbReference>
<evidence type="ECO:0000256" key="1">
    <source>
        <dbReference type="SAM" id="MobiDB-lite"/>
    </source>
</evidence>
<evidence type="ECO:0000313" key="3">
    <source>
        <dbReference type="Proteomes" id="UP000298416"/>
    </source>
</evidence>
<comment type="caution">
    <text evidence="2">The sequence shown here is derived from an EMBL/GenBank/DDBJ whole genome shotgun (WGS) entry which is preliminary data.</text>
</comment>